<evidence type="ECO:0000313" key="1">
    <source>
        <dbReference type="EMBL" id="KKU20044.1"/>
    </source>
</evidence>
<organism evidence="1 2">
    <name type="scientific">Candidatus Nomurabacteria bacterium GW2011_GWA1_46_11</name>
    <dbReference type="NCBI Taxonomy" id="1618732"/>
    <lineage>
        <taxon>Bacteria</taxon>
        <taxon>Candidatus Nomuraibacteriota</taxon>
    </lineage>
</organism>
<name>A0A0G1NHL3_9BACT</name>
<sequence>MKFYLAMSMTSGQNPLLARSIVGWLESERHEVLNRHVAYPMGKESMDEFCRNARLDLTGLSERQVANKVRDQDLRWVRRCDRFIGIFFGTSDGREMEFEHLRLLLELELNGKIEILGGAAANCRKILCIFPSGQQSKMVFGISDAERQYIQQEFVFGEAEVLPVIQAWLKGEKEREQS</sequence>
<gene>
    <name evidence="1" type="ORF">UX31_C0045G0008</name>
</gene>
<evidence type="ECO:0008006" key="3">
    <source>
        <dbReference type="Google" id="ProtNLM"/>
    </source>
</evidence>
<dbReference type="Gene3D" id="3.40.50.450">
    <property type="match status" value="1"/>
</dbReference>
<dbReference type="AlphaFoldDB" id="A0A0G1NHL3"/>
<dbReference type="Proteomes" id="UP000034107">
    <property type="component" value="Unassembled WGS sequence"/>
</dbReference>
<accession>A0A0G1NHL3</accession>
<proteinExistence type="predicted"/>
<reference evidence="1 2" key="1">
    <citation type="journal article" date="2015" name="Nature">
        <title>rRNA introns, odd ribosomes, and small enigmatic genomes across a large radiation of phyla.</title>
        <authorList>
            <person name="Brown C.T."/>
            <person name="Hug L.A."/>
            <person name="Thomas B.C."/>
            <person name="Sharon I."/>
            <person name="Castelle C.J."/>
            <person name="Singh A."/>
            <person name="Wilkins M.J."/>
            <person name="Williams K.H."/>
            <person name="Banfield J.F."/>
        </authorList>
    </citation>
    <scope>NUCLEOTIDE SEQUENCE [LARGE SCALE GENOMIC DNA]</scope>
</reference>
<comment type="caution">
    <text evidence="1">The sequence shown here is derived from an EMBL/GenBank/DDBJ whole genome shotgun (WGS) entry which is preliminary data.</text>
</comment>
<protein>
    <recommendedName>
        <fullName evidence="3">Flavodoxin-like domain-containing protein</fullName>
    </recommendedName>
</protein>
<dbReference type="EMBL" id="LCLS01000045">
    <property type="protein sequence ID" value="KKU20044.1"/>
    <property type="molecule type" value="Genomic_DNA"/>
</dbReference>
<evidence type="ECO:0000313" key="2">
    <source>
        <dbReference type="Proteomes" id="UP000034107"/>
    </source>
</evidence>